<feature type="domain" description="TonB C-terminal" evidence="12">
    <location>
        <begin position="155"/>
        <end position="247"/>
    </location>
</feature>
<dbReference type="PROSITE" id="PS52015">
    <property type="entry name" value="TONB_CTD"/>
    <property type="match status" value="1"/>
</dbReference>
<evidence type="ECO:0000256" key="10">
    <source>
        <dbReference type="SAM" id="MobiDB-lite"/>
    </source>
</evidence>
<evidence type="ECO:0000256" key="3">
    <source>
        <dbReference type="ARBA" id="ARBA00022448"/>
    </source>
</evidence>
<dbReference type="InterPro" id="IPR037682">
    <property type="entry name" value="TonB_C"/>
</dbReference>
<keyword evidence="9 11" id="KW-0472">Membrane</keyword>
<dbReference type="Pfam" id="PF03544">
    <property type="entry name" value="TonB_C"/>
    <property type="match status" value="1"/>
</dbReference>
<keyword evidence="5" id="KW-0997">Cell inner membrane</keyword>
<evidence type="ECO:0000256" key="5">
    <source>
        <dbReference type="ARBA" id="ARBA00022519"/>
    </source>
</evidence>
<dbReference type="GO" id="GO:0098797">
    <property type="term" value="C:plasma membrane protein complex"/>
    <property type="evidence" value="ECO:0007669"/>
    <property type="project" value="TreeGrafter"/>
</dbReference>
<dbReference type="PRINTS" id="PR01217">
    <property type="entry name" value="PRICHEXTENSN"/>
</dbReference>
<dbReference type="PANTHER" id="PTHR33446:SF2">
    <property type="entry name" value="PROTEIN TONB"/>
    <property type="match status" value="1"/>
</dbReference>
<dbReference type="InterPro" id="IPR051045">
    <property type="entry name" value="TonB-dependent_transducer"/>
</dbReference>
<evidence type="ECO:0000256" key="11">
    <source>
        <dbReference type="SAM" id="Phobius"/>
    </source>
</evidence>
<gene>
    <name evidence="13" type="ORF">SRCM100623_02427</name>
</gene>
<comment type="caution">
    <text evidence="13">The sequence shown here is derived from an EMBL/GenBank/DDBJ whole genome shotgun (WGS) entry which is preliminary data.</text>
</comment>
<evidence type="ECO:0000256" key="7">
    <source>
        <dbReference type="ARBA" id="ARBA00022927"/>
    </source>
</evidence>
<reference evidence="13 14" key="1">
    <citation type="submission" date="2016-05" db="EMBL/GenBank/DDBJ databases">
        <title>Genome sequencing of Acetobacter pasteurianus strain SRCM100623.</title>
        <authorList>
            <person name="Song Y.R."/>
        </authorList>
    </citation>
    <scope>NUCLEOTIDE SEQUENCE [LARGE SCALE GENOMIC DNA]</scope>
    <source>
        <strain evidence="13 14">SRCM100623</strain>
    </source>
</reference>
<dbReference type="NCBIfam" id="TIGR01352">
    <property type="entry name" value="tonB_Cterm"/>
    <property type="match status" value="1"/>
</dbReference>
<evidence type="ECO:0000259" key="12">
    <source>
        <dbReference type="PROSITE" id="PS52015"/>
    </source>
</evidence>
<keyword evidence="8 11" id="KW-1133">Transmembrane helix</keyword>
<evidence type="ECO:0000256" key="9">
    <source>
        <dbReference type="ARBA" id="ARBA00023136"/>
    </source>
</evidence>
<evidence type="ECO:0000256" key="4">
    <source>
        <dbReference type="ARBA" id="ARBA00022475"/>
    </source>
</evidence>
<evidence type="ECO:0000313" key="13">
    <source>
        <dbReference type="EMBL" id="OAZ67378.1"/>
    </source>
</evidence>
<keyword evidence="3" id="KW-0813">Transport</keyword>
<dbReference type="RefSeq" id="WP_081273943.1">
    <property type="nucleotide sequence ID" value="NZ_LYUD01000133.1"/>
</dbReference>
<dbReference type="EMBL" id="LYUD01000133">
    <property type="protein sequence ID" value="OAZ67378.1"/>
    <property type="molecule type" value="Genomic_DNA"/>
</dbReference>
<dbReference type="PANTHER" id="PTHR33446">
    <property type="entry name" value="PROTEIN TONB-RELATED"/>
    <property type="match status" value="1"/>
</dbReference>
<dbReference type="SUPFAM" id="SSF74653">
    <property type="entry name" value="TolA/TonB C-terminal domain"/>
    <property type="match status" value="1"/>
</dbReference>
<name>A0A1A0CWF0_ACEPA</name>
<dbReference type="OrthoDB" id="7225042at2"/>
<keyword evidence="6 11" id="KW-0812">Transmembrane</keyword>
<evidence type="ECO:0000256" key="1">
    <source>
        <dbReference type="ARBA" id="ARBA00004383"/>
    </source>
</evidence>
<keyword evidence="4" id="KW-1003">Cell membrane</keyword>
<evidence type="ECO:0000256" key="6">
    <source>
        <dbReference type="ARBA" id="ARBA00022692"/>
    </source>
</evidence>
<dbReference type="InterPro" id="IPR006260">
    <property type="entry name" value="TonB/TolA_C"/>
</dbReference>
<keyword evidence="7" id="KW-0653">Protein transport</keyword>
<feature type="compositionally biased region" description="Low complexity" evidence="10">
    <location>
        <begin position="131"/>
        <end position="162"/>
    </location>
</feature>
<evidence type="ECO:0000313" key="14">
    <source>
        <dbReference type="Proteomes" id="UP000093796"/>
    </source>
</evidence>
<sequence>MQNISEHSEKLESDAARQTEGKERYVLRAGGAVGAGALIAVLLLHGAGVWGLMYGMGTKASVPVEHPPIKAEMLPPPQPPPRPPPPPPPPPVMAEPPPPFIPPPKIKVPPPPKPPIKHVAKAPPKHPAPPQTKTAKAPPANTEPATSAPPSDAPDTTAGTAPLNHVQPVYPPEMEEDNIEGRVTVACDVEPTGMTSNCQVQSVSGGQAFAQAALDYVHKARYRPATRNGAPVKELHKVYVIRFRLDD</sequence>
<comment type="similarity">
    <text evidence="2">Belongs to the TonB family.</text>
</comment>
<accession>A0A1A0CWF0</accession>
<dbReference type="GO" id="GO:0015031">
    <property type="term" value="P:protein transport"/>
    <property type="evidence" value="ECO:0007669"/>
    <property type="project" value="UniProtKB-KW"/>
</dbReference>
<dbReference type="Proteomes" id="UP000093796">
    <property type="component" value="Unassembled WGS sequence"/>
</dbReference>
<comment type="subcellular location">
    <subcellularLocation>
        <location evidence="1">Cell inner membrane</location>
        <topology evidence="1">Single-pass membrane protein</topology>
        <orientation evidence="1">Periplasmic side</orientation>
    </subcellularLocation>
</comment>
<evidence type="ECO:0000256" key="2">
    <source>
        <dbReference type="ARBA" id="ARBA00006555"/>
    </source>
</evidence>
<feature type="region of interest" description="Disordered" evidence="10">
    <location>
        <begin position="68"/>
        <end position="167"/>
    </location>
</feature>
<feature type="transmembrane region" description="Helical" evidence="11">
    <location>
        <begin position="25"/>
        <end position="53"/>
    </location>
</feature>
<evidence type="ECO:0000256" key="8">
    <source>
        <dbReference type="ARBA" id="ARBA00022989"/>
    </source>
</evidence>
<dbReference type="GO" id="GO:0055085">
    <property type="term" value="P:transmembrane transport"/>
    <property type="evidence" value="ECO:0007669"/>
    <property type="project" value="InterPro"/>
</dbReference>
<feature type="compositionally biased region" description="Basic residues" evidence="10">
    <location>
        <begin position="115"/>
        <end position="124"/>
    </location>
</feature>
<dbReference type="Gene3D" id="3.30.1150.10">
    <property type="match status" value="1"/>
</dbReference>
<proteinExistence type="inferred from homology"/>
<dbReference type="AlphaFoldDB" id="A0A1A0CWF0"/>
<dbReference type="PATRIC" id="fig|438.15.peg.2684"/>
<protein>
    <submittedName>
        <fullName evidence="13">Protein enabled like protein</fullName>
    </submittedName>
</protein>
<feature type="compositionally biased region" description="Pro residues" evidence="10">
    <location>
        <begin position="74"/>
        <end position="114"/>
    </location>
</feature>
<organism evidence="13 14">
    <name type="scientific">Acetobacter pasteurianus</name>
    <name type="common">Acetobacter turbidans</name>
    <dbReference type="NCBI Taxonomy" id="438"/>
    <lineage>
        <taxon>Bacteria</taxon>
        <taxon>Pseudomonadati</taxon>
        <taxon>Pseudomonadota</taxon>
        <taxon>Alphaproteobacteria</taxon>
        <taxon>Acetobacterales</taxon>
        <taxon>Acetobacteraceae</taxon>
        <taxon>Acetobacter</taxon>
    </lineage>
</organism>
<dbReference type="GO" id="GO:0031992">
    <property type="term" value="F:energy transducer activity"/>
    <property type="evidence" value="ECO:0007669"/>
    <property type="project" value="TreeGrafter"/>
</dbReference>